<dbReference type="OrthoDB" id="9793058at2"/>
<evidence type="ECO:0000259" key="2">
    <source>
        <dbReference type="SMART" id="SM00226"/>
    </source>
</evidence>
<dbReference type="Gene3D" id="3.40.50.2300">
    <property type="match status" value="1"/>
</dbReference>
<dbReference type="EMBL" id="SGWV01000007">
    <property type="protein sequence ID" value="RZS57869.1"/>
    <property type="molecule type" value="Genomic_DNA"/>
</dbReference>
<keyword evidence="1" id="KW-0059">Arsenical resistance</keyword>
<sequence>MSDKTYHVLFVCTHNSARSIMAEGLLNGLGRGRFQAWSAGSQPAGRVHPLALQTLRELGLPVDGYRSKDWNEFAQPGAPAFDFVFTVCDNAAGEVCPVWPGQPMTAHWGVADPSAFDGSEAQQAKVFWDTALVLKRRIELMLALPLASLDSLAIQREVDAIGKL</sequence>
<organism evidence="3 4">
    <name type="scientific">Sphaerotilus mobilis</name>
    <dbReference type="NCBI Taxonomy" id="47994"/>
    <lineage>
        <taxon>Bacteria</taxon>
        <taxon>Pseudomonadati</taxon>
        <taxon>Pseudomonadota</taxon>
        <taxon>Betaproteobacteria</taxon>
        <taxon>Burkholderiales</taxon>
        <taxon>Sphaerotilaceae</taxon>
        <taxon>Sphaerotilus</taxon>
    </lineage>
</organism>
<dbReference type="SUPFAM" id="SSF52788">
    <property type="entry name" value="Phosphotyrosine protein phosphatases I"/>
    <property type="match status" value="1"/>
</dbReference>
<dbReference type="Proteomes" id="UP000293433">
    <property type="component" value="Unassembled WGS sequence"/>
</dbReference>
<protein>
    <submittedName>
        <fullName evidence="3">Arsenate reductase</fullName>
    </submittedName>
</protein>
<dbReference type="InterPro" id="IPR023485">
    <property type="entry name" value="Ptyr_pPase"/>
</dbReference>
<comment type="caution">
    <text evidence="3">The sequence shown here is derived from an EMBL/GenBank/DDBJ whole genome shotgun (WGS) entry which is preliminary data.</text>
</comment>
<dbReference type="PANTHER" id="PTHR43428:SF1">
    <property type="entry name" value="ARSENATE REDUCTASE"/>
    <property type="match status" value="1"/>
</dbReference>
<proteinExistence type="predicted"/>
<evidence type="ECO:0000313" key="3">
    <source>
        <dbReference type="EMBL" id="RZS57869.1"/>
    </source>
</evidence>
<evidence type="ECO:0000256" key="1">
    <source>
        <dbReference type="ARBA" id="ARBA00022849"/>
    </source>
</evidence>
<dbReference type="RefSeq" id="WP_130480081.1">
    <property type="nucleotide sequence ID" value="NZ_SGWV01000007.1"/>
</dbReference>
<dbReference type="CDD" id="cd16345">
    <property type="entry name" value="LMWP_ArsC"/>
    <property type="match status" value="1"/>
</dbReference>
<evidence type="ECO:0000313" key="4">
    <source>
        <dbReference type="Proteomes" id="UP000293433"/>
    </source>
</evidence>
<accession>A0A4Q7LW03</accession>
<dbReference type="Pfam" id="PF01451">
    <property type="entry name" value="LMWPc"/>
    <property type="match status" value="1"/>
</dbReference>
<feature type="domain" description="Phosphotyrosine protein phosphatase I" evidence="2">
    <location>
        <begin position="6"/>
        <end position="144"/>
    </location>
</feature>
<dbReference type="AlphaFoldDB" id="A0A4Q7LW03"/>
<gene>
    <name evidence="3" type="ORF">EV685_0142</name>
</gene>
<keyword evidence="4" id="KW-1185">Reference proteome</keyword>
<dbReference type="PANTHER" id="PTHR43428">
    <property type="entry name" value="ARSENATE REDUCTASE"/>
    <property type="match status" value="1"/>
</dbReference>
<dbReference type="InterPro" id="IPR036196">
    <property type="entry name" value="Ptyr_pPase_sf"/>
</dbReference>
<name>A0A4Q7LW03_9BURK</name>
<dbReference type="GO" id="GO:0046685">
    <property type="term" value="P:response to arsenic-containing substance"/>
    <property type="evidence" value="ECO:0007669"/>
    <property type="project" value="UniProtKB-KW"/>
</dbReference>
<reference evidence="3 4" key="1">
    <citation type="submission" date="2019-02" db="EMBL/GenBank/DDBJ databases">
        <title>Genomic Encyclopedia of Type Strains, Phase IV (KMG-IV): sequencing the most valuable type-strain genomes for metagenomic binning, comparative biology and taxonomic classification.</title>
        <authorList>
            <person name="Goeker M."/>
        </authorList>
    </citation>
    <scope>NUCLEOTIDE SEQUENCE [LARGE SCALE GENOMIC DNA]</scope>
    <source>
        <strain evidence="3 4">DSM 10617</strain>
    </source>
</reference>
<dbReference type="SMART" id="SM00226">
    <property type="entry name" value="LMWPc"/>
    <property type="match status" value="1"/>
</dbReference>